<gene>
    <name evidence="2" type="ORF">EV702DRAFT_1050719</name>
</gene>
<sequence length="102" mass="11579">MKARSGLILLFVRCFHHPKMYCANSVLNGVMLDKAGIIEDSPDSTTMNEKTVDEATGQSPTKKGSFTDVLDQMSELEYTMVKVGDWRERRYDLSLVLRFGEK</sequence>
<protein>
    <submittedName>
        <fullName evidence="2">Uncharacterized protein</fullName>
    </submittedName>
</protein>
<evidence type="ECO:0000313" key="2">
    <source>
        <dbReference type="EMBL" id="KAG1766388.1"/>
    </source>
</evidence>
<dbReference type="AlphaFoldDB" id="A0A9P6ZHG8"/>
<comment type="caution">
    <text evidence="2">The sequence shown here is derived from an EMBL/GenBank/DDBJ whole genome shotgun (WGS) entry which is preliminary data.</text>
</comment>
<dbReference type="EMBL" id="JABBWD010000096">
    <property type="protein sequence ID" value="KAG1766388.1"/>
    <property type="molecule type" value="Genomic_DNA"/>
</dbReference>
<dbReference type="Proteomes" id="UP000714275">
    <property type="component" value="Unassembled WGS sequence"/>
</dbReference>
<feature type="region of interest" description="Disordered" evidence="1">
    <location>
        <begin position="41"/>
        <end position="64"/>
    </location>
</feature>
<evidence type="ECO:0000256" key="1">
    <source>
        <dbReference type="SAM" id="MobiDB-lite"/>
    </source>
</evidence>
<name>A0A9P6ZHG8_9AGAM</name>
<evidence type="ECO:0000313" key="3">
    <source>
        <dbReference type="Proteomes" id="UP000714275"/>
    </source>
</evidence>
<keyword evidence="3" id="KW-1185">Reference proteome</keyword>
<reference evidence="2" key="1">
    <citation type="journal article" date="2020" name="New Phytol.">
        <title>Comparative genomics reveals dynamic genome evolution in host specialist ectomycorrhizal fungi.</title>
        <authorList>
            <person name="Lofgren L.A."/>
            <person name="Nguyen N.H."/>
            <person name="Vilgalys R."/>
            <person name="Ruytinx J."/>
            <person name="Liao H.L."/>
            <person name="Branco S."/>
            <person name="Kuo A."/>
            <person name="LaButti K."/>
            <person name="Lipzen A."/>
            <person name="Andreopoulos W."/>
            <person name="Pangilinan J."/>
            <person name="Riley R."/>
            <person name="Hundley H."/>
            <person name="Na H."/>
            <person name="Barry K."/>
            <person name="Grigoriev I.V."/>
            <person name="Stajich J.E."/>
            <person name="Kennedy P.G."/>
        </authorList>
    </citation>
    <scope>NUCLEOTIDE SEQUENCE</scope>
    <source>
        <strain evidence="2">DOB743</strain>
    </source>
</reference>
<organism evidence="2 3">
    <name type="scientific">Suillus placidus</name>
    <dbReference type="NCBI Taxonomy" id="48579"/>
    <lineage>
        <taxon>Eukaryota</taxon>
        <taxon>Fungi</taxon>
        <taxon>Dikarya</taxon>
        <taxon>Basidiomycota</taxon>
        <taxon>Agaricomycotina</taxon>
        <taxon>Agaricomycetes</taxon>
        <taxon>Agaricomycetidae</taxon>
        <taxon>Boletales</taxon>
        <taxon>Suillineae</taxon>
        <taxon>Suillaceae</taxon>
        <taxon>Suillus</taxon>
    </lineage>
</organism>
<dbReference type="OrthoDB" id="2690420at2759"/>
<accession>A0A9P6ZHG8</accession>
<proteinExistence type="predicted"/>